<dbReference type="Pfam" id="PF07690">
    <property type="entry name" value="MFS_1"/>
    <property type="match status" value="1"/>
</dbReference>
<dbReference type="PANTHER" id="PTHR23501">
    <property type="entry name" value="MAJOR FACILITATOR SUPERFAMILY"/>
    <property type="match status" value="1"/>
</dbReference>
<feature type="transmembrane region" description="Helical" evidence="5">
    <location>
        <begin position="420"/>
        <end position="443"/>
    </location>
</feature>
<comment type="subcellular location">
    <subcellularLocation>
        <location evidence="1">Membrane</location>
        <topology evidence="1">Multi-pass membrane protein</topology>
    </subcellularLocation>
</comment>
<feature type="transmembrane region" description="Helical" evidence="5">
    <location>
        <begin position="324"/>
        <end position="342"/>
    </location>
</feature>
<reference evidence="7 8" key="1">
    <citation type="submission" date="2013-03" db="EMBL/GenBank/DDBJ databases">
        <title>The Genome Sequence of Exophiala aquamarina CBS 119918.</title>
        <authorList>
            <consortium name="The Broad Institute Genomics Platform"/>
            <person name="Cuomo C."/>
            <person name="de Hoog S."/>
            <person name="Gorbushina A."/>
            <person name="Walker B."/>
            <person name="Young S.K."/>
            <person name="Zeng Q."/>
            <person name="Gargeya S."/>
            <person name="Fitzgerald M."/>
            <person name="Haas B."/>
            <person name="Abouelleil A."/>
            <person name="Allen A.W."/>
            <person name="Alvarado L."/>
            <person name="Arachchi H.M."/>
            <person name="Berlin A.M."/>
            <person name="Chapman S.B."/>
            <person name="Gainer-Dewar J."/>
            <person name="Goldberg J."/>
            <person name="Griggs A."/>
            <person name="Gujja S."/>
            <person name="Hansen M."/>
            <person name="Howarth C."/>
            <person name="Imamovic A."/>
            <person name="Ireland A."/>
            <person name="Larimer J."/>
            <person name="McCowan C."/>
            <person name="Murphy C."/>
            <person name="Pearson M."/>
            <person name="Poon T.W."/>
            <person name="Priest M."/>
            <person name="Roberts A."/>
            <person name="Saif S."/>
            <person name="Shea T."/>
            <person name="Sisk P."/>
            <person name="Sykes S."/>
            <person name="Wortman J."/>
            <person name="Nusbaum C."/>
            <person name="Birren B."/>
        </authorList>
    </citation>
    <scope>NUCLEOTIDE SEQUENCE [LARGE SCALE GENOMIC DNA]</scope>
    <source>
        <strain evidence="7 8">CBS 119918</strain>
    </source>
</reference>
<evidence type="ECO:0000256" key="1">
    <source>
        <dbReference type="ARBA" id="ARBA00004141"/>
    </source>
</evidence>
<evidence type="ECO:0000313" key="7">
    <source>
        <dbReference type="EMBL" id="KEF51203.1"/>
    </source>
</evidence>
<name>A0A072NW00_9EURO</name>
<dbReference type="Proteomes" id="UP000027920">
    <property type="component" value="Unassembled WGS sequence"/>
</dbReference>
<dbReference type="InterPro" id="IPR053791">
    <property type="entry name" value="MFS_Tri12-like"/>
</dbReference>
<dbReference type="EMBL" id="AMGV01000026">
    <property type="protein sequence ID" value="KEF51203.1"/>
    <property type="molecule type" value="Genomic_DNA"/>
</dbReference>
<feature type="transmembrane region" description="Helical" evidence="5">
    <location>
        <begin position="362"/>
        <end position="383"/>
    </location>
</feature>
<feature type="transmembrane region" description="Helical" evidence="5">
    <location>
        <begin position="123"/>
        <end position="142"/>
    </location>
</feature>
<dbReference type="CDD" id="cd06179">
    <property type="entry name" value="MFS_TRI12_like"/>
    <property type="match status" value="1"/>
</dbReference>
<keyword evidence="8" id="KW-1185">Reference proteome</keyword>
<dbReference type="SUPFAM" id="SSF103473">
    <property type="entry name" value="MFS general substrate transporter"/>
    <property type="match status" value="1"/>
</dbReference>
<evidence type="ECO:0000256" key="5">
    <source>
        <dbReference type="SAM" id="Phobius"/>
    </source>
</evidence>
<accession>A0A072NW00</accession>
<feature type="domain" description="Major facilitator superfamily (MFS) profile" evidence="6">
    <location>
        <begin position="57"/>
        <end position="566"/>
    </location>
</feature>
<dbReference type="PANTHER" id="PTHR23501:SF195">
    <property type="entry name" value="PEP5"/>
    <property type="match status" value="1"/>
</dbReference>
<protein>
    <recommendedName>
        <fullName evidence="6">Major facilitator superfamily (MFS) profile domain-containing protein</fullName>
    </recommendedName>
</protein>
<feature type="transmembrane region" description="Helical" evidence="5">
    <location>
        <begin position="455"/>
        <end position="476"/>
    </location>
</feature>
<dbReference type="AlphaFoldDB" id="A0A072NW00"/>
<dbReference type="PROSITE" id="PS50850">
    <property type="entry name" value="MFS"/>
    <property type="match status" value="1"/>
</dbReference>
<feature type="transmembrane region" description="Helical" evidence="5">
    <location>
        <begin position="395"/>
        <end position="414"/>
    </location>
</feature>
<feature type="transmembrane region" description="Helical" evidence="5">
    <location>
        <begin position="248"/>
        <end position="272"/>
    </location>
</feature>
<keyword evidence="2 5" id="KW-0812">Transmembrane</keyword>
<evidence type="ECO:0000259" key="6">
    <source>
        <dbReference type="PROSITE" id="PS50850"/>
    </source>
</evidence>
<dbReference type="GO" id="GO:0005886">
    <property type="term" value="C:plasma membrane"/>
    <property type="evidence" value="ECO:0007669"/>
    <property type="project" value="TreeGrafter"/>
</dbReference>
<evidence type="ECO:0000256" key="2">
    <source>
        <dbReference type="ARBA" id="ARBA00022692"/>
    </source>
</evidence>
<dbReference type="InterPro" id="IPR011701">
    <property type="entry name" value="MFS"/>
</dbReference>
<dbReference type="HOGENOM" id="CLU_000960_25_1_1"/>
<dbReference type="InterPro" id="IPR020846">
    <property type="entry name" value="MFS_dom"/>
</dbReference>
<evidence type="ECO:0000256" key="3">
    <source>
        <dbReference type="ARBA" id="ARBA00022989"/>
    </source>
</evidence>
<comment type="caution">
    <text evidence="7">The sequence shown here is derived from an EMBL/GenBank/DDBJ whole genome shotgun (WGS) entry which is preliminary data.</text>
</comment>
<feature type="transmembrane region" description="Helical" evidence="5">
    <location>
        <begin position="215"/>
        <end position="236"/>
    </location>
</feature>
<dbReference type="RefSeq" id="XP_013253793.1">
    <property type="nucleotide sequence ID" value="XM_013398339.1"/>
</dbReference>
<dbReference type="GO" id="GO:0022857">
    <property type="term" value="F:transmembrane transporter activity"/>
    <property type="evidence" value="ECO:0007669"/>
    <property type="project" value="InterPro"/>
</dbReference>
<feature type="transmembrane region" description="Helical" evidence="5">
    <location>
        <begin position="284"/>
        <end position="303"/>
    </location>
</feature>
<feature type="transmembrane region" description="Helical" evidence="5">
    <location>
        <begin position="148"/>
        <end position="168"/>
    </location>
</feature>
<keyword evidence="4 5" id="KW-0472">Membrane</keyword>
<feature type="transmembrane region" description="Helical" evidence="5">
    <location>
        <begin position="58"/>
        <end position="85"/>
    </location>
</feature>
<evidence type="ECO:0000256" key="4">
    <source>
        <dbReference type="ARBA" id="ARBA00023136"/>
    </source>
</evidence>
<feature type="transmembrane region" description="Helical" evidence="5">
    <location>
        <begin position="543"/>
        <end position="561"/>
    </location>
</feature>
<dbReference type="OrthoDB" id="2587356at2759"/>
<sequence>MTTKSPAASGQVEAIEYVAGEDTKDSYAIKHHLEFDAPLVHVQTLNEAEHVRLGWRTWAAVFFSSFAVMTQTHVVIAAGSVIAFIMRELGTMNAAWIIQGPLLIQSALAPTIGRLSDVLDRRYLASLPPLIAFAGAVISARATSMNMLIGGGILIGVTLSTVSIVHAIPSEVLPLKYRVIANGLGYLGGSVAGIVGVLGSGALTNASPTGWRNIFWMQAAFHLVTFLGLIAFYHPIRKSDYPKSSWKQVIWACDPWGSLFFVFGCTLLLLAMDWASGAYEWSDAQVAAPLALGFVCLIAFGVYEWIGRSDGLISHVFFRGSANFAISMFCFTVEGWLFYSAVNSVTPRIILNLGFERNAWNVAIRQLSLTIAGLVTPFPLMWYSTKYKDIKSPLIFTYVVFLAVAICYSLISPSMSHAQIAFQVLAGIGVSGPLCLLVTLIQFTAPHAYLSTATGLAYSARAIGGAFGAAVLDTIINDKLKSYPEKVGNAATEAGLPTSSVATLLKALAAGTPVSKVPGMTPSIQDSALHASRWAYTRAYRPAWASIIPFVVLAIVATFFLKSVRELMTERIEATVERVPVRNEDEKA</sequence>
<evidence type="ECO:0000313" key="8">
    <source>
        <dbReference type="Proteomes" id="UP000027920"/>
    </source>
</evidence>
<feature type="transmembrane region" description="Helical" evidence="5">
    <location>
        <begin position="180"/>
        <end position="203"/>
    </location>
</feature>
<dbReference type="InterPro" id="IPR036259">
    <property type="entry name" value="MFS_trans_sf"/>
</dbReference>
<keyword evidence="3 5" id="KW-1133">Transmembrane helix</keyword>
<dbReference type="Gene3D" id="1.20.1250.20">
    <property type="entry name" value="MFS general substrate transporter like domains"/>
    <property type="match status" value="2"/>
</dbReference>
<organism evidence="7 8">
    <name type="scientific">Exophiala aquamarina CBS 119918</name>
    <dbReference type="NCBI Taxonomy" id="1182545"/>
    <lineage>
        <taxon>Eukaryota</taxon>
        <taxon>Fungi</taxon>
        <taxon>Dikarya</taxon>
        <taxon>Ascomycota</taxon>
        <taxon>Pezizomycotina</taxon>
        <taxon>Eurotiomycetes</taxon>
        <taxon>Chaetothyriomycetidae</taxon>
        <taxon>Chaetothyriales</taxon>
        <taxon>Herpotrichiellaceae</taxon>
        <taxon>Exophiala</taxon>
    </lineage>
</organism>
<dbReference type="GeneID" id="25287600"/>
<gene>
    <name evidence="7" type="ORF">A1O9_12706</name>
</gene>
<dbReference type="VEuPathDB" id="FungiDB:A1O9_12706"/>
<proteinExistence type="predicted"/>